<proteinExistence type="predicted"/>
<evidence type="ECO:0000256" key="2">
    <source>
        <dbReference type="ARBA" id="ARBA00023043"/>
    </source>
</evidence>
<name>M7SDR5_EUTLA</name>
<dbReference type="SMART" id="SM00248">
    <property type="entry name" value="ANK"/>
    <property type="match status" value="4"/>
</dbReference>
<dbReference type="Proteomes" id="UP000012174">
    <property type="component" value="Unassembled WGS sequence"/>
</dbReference>
<dbReference type="EMBL" id="KB707451">
    <property type="protein sequence ID" value="EMR62312.1"/>
    <property type="molecule type" value="Genomic_DNA"/>
</dbReference>
<dbReference type="InterPro" id="IPR001810">
    <property type="entry name" value="F-box_dom"/>
</dbReference>
<dbReference type="PANTHER" id="PTHR24189">
    <property type="entry name" value="MYOTROPHIN"/>
    <property type="match status" value="1"/>
</dbReference>
<evidence type="ECO:0000313" key="5">
    <source>
        <dbReference type="EMBL" id="EMR62312.1"/>
    </source>
</evidence>
<dbReference type="PROSITE" id="PS50297">
    <property type="entry name" value="ANK_REP_REGION"/>
    <property type="match status" value="2"/>
</dbReference>
<dbReference type="PROSITE" id="PS50088">
    <property type="entry name" value="ANK_REPEAT"/>
    <property type="match status" value="2"/>
</dbReference>
<dbReference type="Pfam" id="PF00646">
    <property type="entry name" value="F-box"/>
    <property type="match status" value="1"/>
</dbReference>
<dbReference type="InterPro" id="IPR050745">
    <property type="entry name" value="Multifunctional_regulatory"/>
</dbReference>
<dbReference type="HOGENOM" id="CLU_556708_0_0_1"/>
<feature type="repeat" description="ANK" evidence="3">
    <location>
        <begin position="92"/>
        <end position="124"/>
    </location>
</feature>
<feature type="repeat" description="ANK" evidence="3">
    <location>
        <begin position="427"/>
        <end position="461"/>
    </location>
</feature>
<reference evidence="6" key="1">
    <citation type="journal article" date="2013" name="Genome Announc.">
        <title>Draft genome sequence of the grapevine dieback fungus Eutypa lata UCR-EL1.</title>
        <authorList>
            <person name="Blanco-Ulate B."/>
            <person name="Rolshausen P.E."/>
            <person name="Cantu D."/>
        </authorList>
    </citation>
    <scope>NUCLEOTIDE SEQUENCE [LARGE SCALE GENOMIC DNA]</scope>
    <source>
        <strain evidence="6">UCR-EL1</strain>
    </source>
</reference>
<dbReference type="Pfam" id="PF00023">
    <property type="entry name" value="Ank"/>
    <property type="match status" value="2"/>
</dbReference>
<dbReference type="SUPFAM" id="SSF48403">
    <property type="entry name" value="Ankyrin repeat"/>
    <property type="match status" value="1"/>
</dbReference>
<dbReference type="OrthoDB" id="4772757at2759"/>
<dbReference type="InterPro" id="IPR036770">
    <property type="entry name" value="Ankyrin_rpt-contain_sf"/>
</dbReference>
<dbReference type="Gene3D" id="1.25.40.20">
    <property type="entry name" value="Ankyrin repeat-containing domain"/>
    <property type="match status" value="2"/>
</dbReference>
<evidence type="ECO:0000313" key="6">
    <source>
        <dbReference type="Proteomes" id="UP000012174"/>
    </source>
</evidence>
<feature type="domain" description="F-box" evidence="4">
    <location>
        <begin position="4"/>
        <end position="34"/>
    </location>
</feature>
<dbReference type="KEGG" id="ela:UCREL1_10759"/>
<evidence type="ECO:0000259" key="4">
    <source>
        <dbReference type="Pfam" id="PF00646"/>
    </source>
</evidence>
<dbReference type="AlphaFoldDB" id="M7SDR5"/>
<keyword evidence="1" id="KW-0677">Repeat</keyword>
<organism evidence="5 6">
    <name type="scientific">Eutypa lata (strain UCR-EL1)</name>
    <name type="common">Grapevine dieback disease fungus</name>
    <name type="synonym">Eutypa armeniacae</name>
    <dbReference type="NCBI Taxonomy" id="1287681"/>
    <lineage>
        <taxon>Eukaryota</taxon>
        <taxon>Fungi</taxon>
        <taxon>Dikarya</taxon>
        <taxon>Ascomycota</taxon>
        <taxon>Pezizomycotina</taxon>
        <taxon>Sordariomycetes</taxon>
        <taxon>Xylariomycetidae</taxon>
        <taxon>Xylariales</taxon>
        <taxon>Diatrypaceae</taxon>
        <taxon>Eutypa</taxon>
    </lineage>
</organism>
<dbReference type="PANTHER" id="PTHR24189:SF50">
    <property type="entry name" value="ANKYRIN REPEAT AND SOCS BOX PROTEIN 2"/>
    <property type="match status" value="1"/>
</dbReference>
<keyword evidence="6" id="KW-1185">Reference proteome</keyword>
<keyword evidence="2 3" id="KW-0040">ANK repeat</keyword>
<gene>
    <name evidence="5" type="ORF">UCREL1_10759</name>
</gene>
<dbReference type="InterPro" id="IPR002110">
    <property type="entry name" value="Ankyrin_rpt"/>
</dbReference>
<accession>M7SDR5</accession>
<protein>
    <submittedName>
        <fullName evidence="5">Putative ankyrin repeat protein</fullName>
    </submittedName>
</protein>
<evidence type="ECO:0000256" key="1">
    <source>
        <dbReference type="ARBA" id="ARBA00022737"/>
    </source>
</evidence>
<evidence type="ECO:0000256" key="3">
    <source>
        <dbReference type="PROSITE-ProRule" id="PRU00023"/>
    </source>
</evidence>
<sequence length="490" mass="55192">MASLSNLVEDLLLNISDKLDLCDIRALASTCKKVYPILIKQLYLVDIRRGRCYALWWGARYNVMGTLMRTLELGANPNQFLPHGVPDHWDWQGKTPLIIASYNQCFEAVQCLLRHGADSNLNSIRWEITALVSLIRGINRRGSGMRFLATMDALLSAGADPNTQNDTSCSFPLYLSIWGPMRIPVEATRLLLSHGAVALRGKYRPCDETWLNILFSFLHRRGEDAVDDDVAAKIDLVLKYHAKSLSPVAWRRPLYTFLSSPNPDTKRLLAIALRRGCDPNTICFSDMWVRGVKPKDVAIRVLFNSTIYAKTHRTLDSNHSDGVDMLRMLLRAGADPNFCDEEDEKDDEIEGWGGGMTALTFLAQKGTPQVKKSVLARLDISRLAQSVLSRICSRIPKPKPQHDEFWDLLLLMLLKHGASPKIPCLGSGMTPLHYVCAETKVSEQRVKWLLQYGADVRVKDCDERTAYEILSWSGKVLRQNSGVAKLLLRQ</sequence>